<keyword evidence="3" id="KW-1185">Reference proteome</keyword>
<reference evidence="2 3" key="1">
    <citation type="submission" date="2023-04" db="EMBL/GenBank/DDBJ databases">
        <title>Colletotrichum tabacum stain YC1 causing leaf anthracnose on Nicotiana tabacum(L.) cv.</title>
        <authorList>
            <person name="Ji Z."/>
            <person name="Wang M."/>
            <person name="Zhang J."/>
            <person name="Wang N."/>
            <person name="Zhou Z."/>
        </authorList>
    </citation>
    <scope>NUCLEOTIDE SEQUENCE [LARGE SCALE GENOMIC DNA]</scope>
    <source>
        <strain evidence="2 3">YC1</strain>
    </source>
</reference>
<evidence type="ECO:0000259" key="1">
    <source>
        <dbReference type="Pfam" id="PF06985"/>
    </source>
</evidence>
<organism evidence="2 3">
    <name type="scientific">Colletotrichum tabaci</name>
    <dbReference type="NCBI Taxonomy" id="1209068"/>
    <lineage>
        <taxon>Eukaryota</taxon>
        <taxon>Fungi</taxon>
        <taxon>Dikarya</taxon>
        <taxon>Ascomycota</taxon>
        <taxon>Pezizomycotina</taxon>
        <taxon>Sordariomycetes</taxon>
        <taxon>Hypocreomycetidae</taxon>
        <taxon>Glomerellales</taxon>
        <taxon>Glomerellaceae</taxon>
        <taxon>Colletotrichum</taxon>
        <taxon>Colletotrichum destructivum species complex</taxon>
    </lineage>
</organism>
<dbReference type="AlphaFoldDB" id="A0AAV9T797"/>
<comment type="caution">
    <text evidence="2">The sequence shown here is derived from an EMBL/GenBank/DDBJ whole genome shotgun (WGS) entry which is preliminary data.</text>
</comment>
<proteinExistence type="predicted"/>
<dbReference type="PANTHER" id="PTHR10622">
    <property type="entry name" value="HET DOMAIN-CONTAINING PROTEIN"/>
    <property type="match status" value="1"/>
</dbReference>
<gene>
    <name evidence="2" type="ORF">QIS74_08250</name>
</gene>
<accession>A0AAV9T797</accession>
<dbReference type="Proteomes" id="UP001327957">
    <property type="component" value="Unassembled WGS sequence"/>
</dbReference>
<dbReference type="EMBL" id="JASAOK010000043">
    <property type="protein sequence ID" value="KAK6215231.1"/>
    <property type="molecule type" value="Genomic_DNA"/>
</dbReference>
<name>A0AAV9T797_9PEZI</name>
<dbReference type="Pfam" id="PF06985">
    <property type="entry name" value="HET"/>
    <property type="match status" value="1"/>
</dbReference>
<sequence>MRLLNSESLRLREFYDDRVPLYAILSHTWEDDEVTFQDLTGSAGLTKAGFSKIRACCSQAIRDGYEWVWVDTCCIDKTSSAELSEAINSMFRWYRESAVCYVYLSDLPPQSPGRFDSASFMAASWFTRGWTLQELIAPHLVEFYDQAWNDVGTKTSLMDLIHERTGIRCDVLSGRCLLTWVPVAERMSWASNRQTSRREDIAYCLLGIFDIHMPLLYGEGPRAFVRLQQEILRNSEDLSILLWARDKPDAHLNTLGVLAPSPDAFDDIPIWNLHGKKLGKLTRSWSGLHSSKLVHQRIGPPALVKREDSEPPTITSRGLRTQLPRVGDWHGDEEEDVEGLYACTMGIGPLRGVLKLNHDYLAGYLCIKLTDKFPLSRQTGPIQRAESDRLYLITEDDEPIFTTSSPMYINMDHEWPKFPPRIDGIEVVFSHDYKSLFVPSISRLAADDWPFVIPGTRYIISSYCYIEQGKPGIFHVHWSDNLGTTHESLEYDVIVAIAIDDHQGNATRRGKDHIVFCASADQDLVREILSKEAGSEPGRTYVDLLERSNQHRWADRYAEVLPGGSHVFQGAIKVKNLVPRLIVSIGSYKGSSEMQED</sequence>
<evidence type="ECO:0000313" key="3">
    <source>
        <dbReference type="Proteomes" id="UP001327957"/>
    </source>
</evidence>
<evidence type="ECO:0000313" key="2">
    <source>
        <dbReference type="EMBL" id="KAK6215231.1"/>
    </source>
</evidence>
<dbReference type="PANTHER" id="PTHR10622:SF10">
    <property type="entry name" value="HET DOMAIN-CONTAINING PROTEIN"/>
    <property type="match status" value="1"/>
</dbReference>
<dbReference type="InterPro" id="IPR010730">
    <property type="entry name" value="HET"/>
</dbReference>
<protein>
    <submittedName>
        <fullName evidence="2">HET domain-containing protein</fullName>
    </submittedName>
</protein>
<feature type="domain" description="Heterokaryon incompatibility" evidence="1">
    <location>
        <begin position="22"/>
        <end position="106"/>
    </location>
</feature>